<reference evidence="1" key="1">
    <citation type="journal article" date="2015" name="Nature">
        <title>Complex archaea that bridge the gap between prokaryotes and eukaryotes.</title>
        <authorList>
            <person name="Spang A."/>
            <person name="Saw J.H."/>
            <person name="Jorgensen S.L."/>
            <person name="Zaremba-Niedzwiedzka K."/>
            <person name="Martijn J."/>
            <person name="Lind A.E."/>
            <person name="van Eijk R."/>
            <person name="Schleper C."/>
            <person name="Guy L."/>
            <person name="Ettema T.J."/>
        </authorList>
    </citation>
    <scope>NUCLEOTIDE SEQUENCE</scope>
</reference>
<gene>
    <name evidence="1" type="ORF">LCGC14_2627760</name>
</gene>
<evidence type="ECO:0008006" key="2">
    <source>
        <dbReference type="Google" id="ProtNLM"/>
    </source>
</evidence>
<sequence>MICTTCKIDKLKTKFSLRSDTGKLRRQCRDCRRKVYQKSWARYSKLNRKKINKHALEYYHTNSKKINEKIKQWRKDNPEIYRKIKLASDKQQKSKYPERIKARCKARHTNGIKKDNCENCFKEKNLQLHHEDYLKPLKVITLCRECHTALHYGSVVVGEIVE</sequence>
<dbReference type="EMBL" id="LAZR01044993">
    <property type="protein sequence ID" value="KKL00951.1"/>
    <property type="molecule type" value="Genomic_DNA"/>
</dbReference>
<accession>A0A0F9ANT4</accession>
<proteinExistence type="predicted"/>
<protein>
    <recommendedName>
        <fullName evidence="2">HNH domain-containing protein</fullName>
    </recommendedName>
</protein>
<organism evidence="1">
    <name type="scientific">marine sediment metagenome</name>
    <dbReference type="NCBI Taxonomy" id="412755"/>
    <lineage>
        <taxon>unclassified sequences</taxon>
        <taxon>metagenomes</taxon>
        <taxon>ecological metagenomes</taxon>
    </lineage>
</organism>
<name>A0A0F9ANT4_9ZZZZ</name>
<comment type="caution">
    <text evidence="1">The sequence shown here is derived from an EMBL/GenBank/DDBJ whole genome shotgun (WGS) entry which is preliminary data.</text>
</comment>
<evidence type="ECO:0000313" key="1">
    <source>
        <dbReference type="EMBL" id="KKL00951.1"/>
    </source>
</evidence>
<dbReference type="AlphaFoldDB" id="A0A0F9ANT4"/>